<evidence type="ECO:0000313" key="2">
    <source>
        <dbReference type="EMBL" id="CAG5123566.1"/>
    </source>
</evidence>
<evidence type="ECO:0000256" key="1">
    <source>
        <dbReference type="SAM" id="MobiDB-lite"/>
    </source>
</evidence>
<gene>
    <name evidence="2" type="ORF">CUNI_LOCUS9124</name>
</gene>
<accession>A0A8S3Z952</accession>
<dbReference type="OrthoDB" id="6078448at2759"/>
<protein>
    <submittedName>
        <fullName evidence="2">Uncharacterized protein</fullName>
    </submittedName>
</protein>
<dbReference type="Proteomes" id="UP000678393">
    <property type="component" value="Unassembled WGS sequence"/>
</dbReference>
<name>A0A8S3Z952_9EUPU</name>
<dbReference type="AlphaFoldDB" id="A0A8S3Z952"/>
<dbReference type="EMBL" id="CAJHNH020001557">
    <property type="protein sequence ID" value="CAG5123566.1"/>
    <property type="molecule type" value="Genomic_DNA"/>
</dbReference>
<organism evidence="2 3">
    <name type="scientific">Candidula unifasciata</name>
    <dbReference type="NCBI Taxonomy" id="100452"/>
    <lineage>
        <taxon>Eukaryota</taxon>
        <taxon>Metazoa</taxon>
        <taxon>Spiralia</taxon>
        <taxon>Lophotrochozoa</taxon>
        <taxon>Mollusca</taxon>
        <taxon>Gastropoda</taxon>
        <taxon>Heterobranchia</taxon>
        <taxon>Euthyneura</taxon>
        <taxon>Panpulmonata</taxon>
        <taxon>Eupulmonata</taxon>
        <taxon>Stylommatophora</taxon>
        <taxon>Helicina</taxon>
        <taxon>Helicoidea</taxon>
        <taxon>Geomitridae</taxon>
        <taxon>Candidula</taxon>
    </lineage>
</organism>
<feature type="region of interest" description="Disordered" evidence="1">
    <location>
        <begin position="377"/>
        <end position="397"/>
    </location>
</feature>
<reference evidence="2" key="1">
    <citation type="submission" date="2021-04" db="EMBL/GenBank/DDBJ databases">
        <authorList>
            <consortium name="Molecular Ecology Group"/>
        </authorList>
    </citation>
    <scope>NUCLEOTIDE SEQUENCE</scope>
</reference>
<comment type="caution">
    <text evidence="2">The sequence shown here is derived from an EMBL/GenBank/DDBJ whole genome shotgun (WGS) entry which is preliminary data.</text>
</comment>
<sequence length="606" mass="67282">MFYAFSIVVLMVKYIRREREEANLRNYYYEFVSREKFRSAQFRNRQIMNRLFCRGSQTDQHTGPNEREDGEGTVCEVNSTANHSNQTPPTARNDSCHNQSQATVRLGGNSEVCLNKDSFPFLGVRNQICRNGFFGKKFCNKQLCSKCVSESAPTIDWDDGRSGVSSDKHKQGIGDFVEVRLSNSQYAIPGTSSKGNNHKDSYSSKGINHKDYLLERFNSVSYPILECDSDVENEDDCKQQHIQTKWRNEDVLIHTNYDAVPEHRAIVSSCSLEVSNLLANLPPLDIASNSNDMDTLDGLSNLDSEAGSQSLLNYSASIRGTNSVCGGQSKESPGLMNRSASGDDRLKDLSDFLSERTSLLSCTLSIDDGDEDAMTNVSSSKHHPCGLSLRSSSNGKVKEDVRSNGKSILNSLSKSLSSDEGERKKFLNDITNLTEESRVFKNLKYFLRGFSKDGGVKEAYETLNLLPRETFFGPGSPQSYFGDTYNVLGPPTKLDTISTYRKMDTVDNLLNIGESDISGNHWDSEDELYSVGDRSSSFGDYWMGEASESQVIDISQPLVKRQLDSTTENILSRAITGIVEPQTDAAGQIEHVGAAAPEATRKETKV</sequence>
<keyword evidence="3" id="KW-1185">Reference proteome</keyword>
<evidence type="ECO:0000313" key="3">
    <source>
        <dbReference type="Proteomes" id="UP000678393"/>
    </source>
</evidence>
<proteinExistence type="predicted"/>